<name>C5K737_PERM5</name>
<accession>C5K737</accession>
<dbReference type="InParanoid" id="C5K737"/>
<dbReference type="GeneID" id="9039633"/>
<evidence type="ECO:0008006" key="3">
    <source>
        <dbReference type="Google" id="ProtNLM"/>
    </source>
</evidence>
<dbReference type="AlphaFoldDB" id="C5K737"/>
<evidence type="ECO:0000313" key="1">
    <source>
        <dbReference type="EMBL" id="EER19372.1"/>
    </source>
</evidence>
<feature type="non-terminal residue" evidence="1">
    <location>
        <position position="1"/>
    </location>
</feature>
<sequence>FDNIERVFLWMVNVDWCILYYVSRNKNEYFKTVACWTDILTMPALSLLV</sequence>
<dbReference type="RefSeq" id="XP_002787576.1">
    <property type="nucleotide sequence ID" value="XM_002787530.1"/>
</dbReference>
<dbReference type="EMBL" id="GG671079">
    <property type="protein sequence ID" value="EER19372.1"/>
    <property type="molecule type" value="Genomic_DNA"/>
</dbReference>
<evidence type="ECO:0000313" key="2">
    <source>
        <dbReference type="Proteomes" id="UP000007800"/>
    </source>
</evidence>
<organism evidence="2">
    <name type="scientific">Perkinsus marinus (strain ATCC 50983 / TXsc)</name>
    <dbReference type="NCBI Taxonomy" id="423536"/>
    <lineage>
        <taxon>Eukaryota</taxon>
        <taxon>Sar</taxon>
        <taxon>Alveolata</taxon>
        <taxon>Perkinsozoa</taxon>
        <taxon>Perkinsea</taxon>
        <taxon>Perkinsida</taxon>
        <taxon>Perkinsidae</taxon>
        <taxon>Perkinsus</taxon>
    </lineage>
</organism>
<dbReference type="OrthoDB" id="433309at2759"/>
<dbReference type="Proteomes" id="UP000007800">
    <property type="component" value="Unassembled WGS sequence"/>
</dbReference>
<gene>
    <name evidence="1" type="ORF">Pmar_PMAR012348</name>
</gene>
<protein>
    <recommendedName>
        <fullName evidence="3">Ion transport domain-containing protein</fullName>
    </recommendedName>
</protein>
<feature type="non-terminal residue" evidence="1">
    <location>
        <position position="49"/>
    </location>
</feature>
<proteinExistence type="predicted"/>
<keyword evidence="2" id="KW-1185">Reference proteome</keyword>
<reference evidence="1 2" key="1">
    <citation type="submission" date="2008-07" db="EMBL/GenBank/DDBJ databases">
        <authorList>
            <person name="El-Sayed N."/>
            <person name="Caler E."/>
            <person name="Inman J."/>
            <person name="Amedeo P."/>
            <person name="Hass B."/>
            <person name="Wortman J."/>
        </authorList>
    </citation>
    <scope>NUCLEOTIDE SEQUENCE [LARGE SCALE GENOMIC DNA]</scope>
    <source>
        <strain evidence="2">ATCC 50983 / TXsc</strain>
    </source>
</reference>